<dbReference type="Pfam" id="PF00753">
    <property type="entry name" value="Lactamase_B"/>
    <property type="match status" value="1"/>
</dbReference>
<dbReference type="InterPro" id="IPR050662">
    <property type="entry name" value="Sec-metab_biosynth-thioest"/>
</dbReference>
<dbReference type="RefSeq" id="WP_397063679.1">
    <property type="nucleotide sequence ID" value="NZ_JBIRYL010000005.1"/>
</dbReference>
<keyword evidence="3" id="KW-1185">Reference proteome</keyword>
<dbReference type="Gene3D" id="3.60.15.10">
    <property type="entry name" value="Ribonuclease Z/Hydroxyacylglutathione hydrolase-like"/>
    <property type="match status" value="1"/>
</dbReference>
<gene>
    <name evidence="2" type="ORF">ACH49Z_19330</name>
</gene>
<dbReference type="SUPFAM" id="SSF56281">
    <property type="entry name" value="Metallo-hydrolase/oxidoreductase"/>
    <property type="match status" value="1"/>
</dbReference>
<feature type="domain" description="Metallo-beta-lactamase" evidence="1">
    <location>
        <begin position="38"/>
        <end position="195"/>
    </location>
</feature>
<dbReference type="Pfam" id="PF17778">
    <property type="entry name" value="WHD_BLACT"/>
    <property type="match status" value="1"/>
</dbReference>
<organism evidence="2 3">
    <name type="scientific">Nocardia testacea</name>
    <dbReference type="NCBI Taxonomy" id="248551"/>
    <lineage>
        <taxon>Bacteria</taxon>
        <taxon>Bacillati</taxon>
        <taxon>Actinomycetota</taxon>
        <taxon>Actinomycetes</taxon>
        <taxon>Mycobacteriales</taxon>
        <taxon>Nocardiaceae</taxon>
        <taxon>Nocardia</taxon>
    </lineage>
</organism>
<dbReference type="InterPro" id="IPR041516">
    <property type="entry name" value="LACTB2_WH"/>
</dbReference>
<dbReference type="Gene3D" id="1.10.10.10">
    <property type="entry name" value="Winged helix-like DNA-binding domain superfamily/Winged helix DNA-binding domain"/>
    <property type="match status" value="1"/>
</dbReference>
<dbReference type="SMART" id="SM00849">
    <property type="entry name" value="Lactamase_B"/>
    <property type="match status" value="1"/>
</dbReference>
<dbReference type="CDD" id="cd16278">
    <property type="entry name" value="metallo-hydrolase-like_MBL-fold"/>
    <property type="match status" value="1"/>
</dbReference>
<dbReference type="PANTHER" id="PTHR23131">
    <property type="entry name" value="ENDORIBONUCLEASE LACTB2"/>
    <property type="match status" value="1"/>
</dbReference>
<evidence type="ECO:0000259" key="1">
    <source>
        <dbReference type="SMART" id="SM00849"/>
    </source>
</evidence>
<accession>A0ABW7VZK3</accession>
<reference evidence="2 3" key="1">
    <citation type="submission" date="2024-10" db="EMBL/GenBank/DDBJ databases">
        <title>The Natural Products Discovery Center: Release of the First 8490 Sequenced Strains for Exploring Actinobacteria Biosynthetic Diversity.</title>
        <authorList>
            <person name="Kalkreuter E."/>
            <person name="Kautsar S.A."/>
            <person name="Yang D."/>
            <person name="Bader C.D."/>
            <person name="Teijaro C.N."/>
            <person name="Fluegel L."/>
            <person name="Davis C.M."/>
            <person name="Simpson J.R."/>
            <person name="Lauterbach L."/>
            <person name="Steele A.D."/>
            <person name="Gui C."/>
            <person name="Meng S."/>
            <person name="Li G."/>
            <person name="Viehrig K."/>
            <person name="Ye F."/>
            <person name="Su P."/>
            <person name="Kiefer A.F."/>
            <person name="Nichols A."/>
            <person name="Cepeda A.J."/>
            <person name="Yan W."/>
            <person name="Fan B."/>
            <person name="Jiang Y."/>
            <person name="Adhikari A."/>
            <person name="Zheng C.-J."/>
            <person name="Schuster L."/>
            <person name="Cowan T.M."/>
            <person name="Smanski M.J."/>
            <person name="Chevrette M.G."/>
            <person name="De Carvalho L.P.S."/>
            <person name="Shen B."/>
        </authorList>
    </citation>
    <scope>NUCLEOTIDE SEQUENCE [LARGE SCALE GENOMIC DNA]</scope>
    <source>
        <strain evidence="2 3">NPDC019377</strain>
    </source>
</reference>
<dbReference type="PANTHER" id="PTHR23131:SF0">
    <property type="entry name" value="ENDORIBONUCLEASE LACTB2"/>
    <property type="match status" value="1"/>
</dbReference>
<evidence type="ECO:0000313" key="3">
    <source>
        <dbReference type="Proteomes" id="UP001611494"/>
    </source>
</evidence>
<protein>
    <submittedName>
        <fullName evidence="2">MBL fold metallo-hydrolase</fullName>
    </submittedName>
</protein>
<sequence length="271" mass="28904">MGGVVVTLTHPAYGQLRVVTPSASVLLANNPGPMTLDGTNTWILRSPDRADCVVVDPGPDDPAHIAAIAEATGGAVALTLITHRHPDHTGGIDELVRLTGTPVRAMDPEFLRGEVAALTDGEVVEAAGLRITVLHTPGHTADSVSFLLADAVLSGDTILGRGTTVLDRDGTLRDYLQSMDRLLEAGAGRALLPAHGPDHPDVEPVARYYIAHRHERLAQVRTALEELGADADAMDVVRKVYSDVDESLWPAARSSVESQLTYLRSERDVQN</sequence>
<dbReference type="EMBL" id="JBIRYL010000005">
    <property type="protein sequence ID" value="MFI2232001.1"/>
    <property type="molecule type" value="Genomic_DNA"/>
</dbReference>
<dbReference type="InterPro" id="IPR001279">
    <property type="entry name" value="Metallo-B-lactamas"/>
</dbReference>
<comment type="caution">
    <text evidence="2">The sequence shown here is derived from an EMBL/GenBank/DDBJ whole genome shotgun (WGS) entry which is preliminary data.</text>
</comment>
<name>A0ABW7VZK3_9NOCA</name>
<dbReference type="InterPro" id="IPR036388">
    <property type="entry name" value="WH-like_DNA-bd_sf"/>
</dbReference>
<dbReference type="Proteomes" id="UP001611494">
    <property type="component" value="Unassembled WGS sequence"/>
</dbReference>
<evidence type="ECO:0000313" key="2">
    <source>
        <dbReference type="EMBL" id="MFI2232001.1"/>
    </source>
</evidence>
<proteinExistence type="predicted"/>
<dbReference type="InterPro" id="IPR036866">
    <property type="entry name" value="RibonucZ/Hydroxyglut_hydro"/>
</dbReference>